<gene>
    <name evidence="1" type="ORF">FJTKL_04315</name>
</gene>
<organism evidence="1 2">
    <name type="scientific">Diaporthe vaccinii</name>
    <dbReference type="NCBI Taxonomy" id="105482"/>
    <lineage>
        <taxon>Eukaryota</taxon>
        <taxon>Fungi</taxon>
        <taxon>Dikarya</taxon>
        <taxon>Ascomycota</taxon>
        <taxon>Pezizomycotina</taxon>
        <taxon>Sordariomycetes</taxon>
        <taxon>Sordariomycetidae</taxon>
        <taxon>Diaporthales</taxon>
        <taxon>Diaporthaceae</taxon>
        <taxon>Diaporthe</taxon>
        <taxon>Diaporthe eres species complex</taxon>
    </lineage>
</organism>
<accession>A0ABR4F0M2</accession>
<proteinExistence type="predicted"/>
<evidence type="ECO:0000313" key="1">
    <source>
        <dbReference type="EMBL" id="KAL2288242.1"/>
    </source>
</evidence>
<dbReference type="Proteomes" id="UP001600888">
    <property type="component" value="Unassembled WGS sequence"/>
</dbReference>
<name>A0ABR4F0M2_9PEZI</name>
<protein>
    <submittedName>
        <fullName evidence="1">Uncharacterized protein</fullName>
    </submittedName>
</protein>
<dbReference type="EMBL" id="JBAWTH010000017">
    <property type="protein sequence ID" value="KAL2288242.1"/>
    <property type="molecule type" value="Genomic_DNA"/>
</dbReference>
<comment type="caution">
    <text evidence="1">The sequence shown here is derived from an EMBL/GenBank/DDBJ whole genome shotgun (WGS) entry which is preliminary data.</text>
</comment>
<sequence>MSASRFRLKYLVSAGGQAACSPRSGPDVSLLAPRAFTCCNINFGDHISSTRRLCPCLSALLYSITITSSDLVARVLHLGRGNEFLLQSPHVHKSAHDRRASCLVVGARCPRATKRLLSDHCTRALAVDVEVTSRVPERVLRNPHRRPIRREYRAGESVLRCGIDQLAGLDEASGCAVVVHVSRQDGAEELCLEVRVCRIRRAVDGRLHEVALGAVERAAGDQLELVVLLRRLDRARELVERRSVDDWADEVLGLPRHANLQLLRLLDQLLLELGPHALGHVDARGRAAFLALELECTAHCLDGSVVNVRRGVDDVEVLAASLAHNARVAHVASLGNALANLAVQLAEHGSAARVVESGELLVAQHDLGDLLRLTWDELDHVLGQACLDEDLVEEPVGSDGVVGRLPHNHVSKQGRETRQVAGDGSEVERGDSVHEALERSVFQPVPHACGVVLGLLSIQLLGVLDVESQEVAQLCGGVDLGLPCVLALAEHGGRHDLVSVLGGDQICGLQKDGGPVGEGQRCPRLLGSQGRVNCPLDILRSGF</sequence>
<reference evidence="1 2" key="1">
    <citation type="submission" date="2024-03" db="EMBL/GenBank/DDBJ databases">
        <title>A high-quality draft genome sequence of Diaporthe vaccinii, a causative agent of upright dieback and viscid rot disease in cranberry plants.</title>
        <authorList>
            <person name="Sarrasin M."/>
            <person name="Lang B.F."/>
            <person name="Burger G."/>
        </authorList>
    </citation>
    <scope>NUCLEOTIDE SEQUENCE [LARGE SCALE GENOMIC DNA]</scope>
    <source>
        <strain evidence="1 2">IS7</strain>
    </source>
</reference>
<keyword evidence="2" id="KW-1185">Reference proteome</keyword>
<evidence type="ECO:0000313" key="2">
    <source>
        <dbReference type="Proteomes" id="UP001600888"/>
    </source>
</evidence>